<gene>
    <name evidence="1" type="ORF">GF068_13055</name>
</gene>
<dbReference type="OrthoDB" id="9830602at2"/>
<dbReference type="Proteomes" id="UP000440224">
    <property type="component" value="Unassembled WGS sequence"/>
</dbReference>
<name>A0A6N7PL24_9BACT</name>
<dbReference type="EMBL" id="WJIE01000003">
    <property type="protein sequence ID" value="MRG92852.1"/>
    <property type="molecule type" value="Genomic_DNA"/>
</dbReference>
<proteinExistence type="predicted"/>
<evidence type="ECO:0000313" key="1">
    <source>
        <dbReference type="EMBL" id="MRG92852.1"/>
    </source>
</evidence>
<sequence>MKNERRRKRSEMVQEAASLYLEAVIERNRIKAMALASDEGLLVAGAGDGYDHEWLAALGVVTGEPHFDGMIAEITRGEGMVSFDVPVHGRTLRLSAVGKSPPSLEDASAALSRIFAPLFGASTPVVATS</sequence>
<evidence type="ECO:0008006" key="3">
    <source>
        <dbReference type="Google" id="ProtNLM"/>
    </source>
</evidence>
<evidence type="ECO:0000313" key="2">
    <source>
        <dbReference type="Proteomes" id="UP000440224"/>
    </source>
</evidence>
<reference evidence="1 2" key="1">
    <citation type="submission" date="2019-10" db="EMBL/GenBank/DDBJ databases">
        <title>A soil myxobacterium in the family Polyangiaceae.</title>
        <authorList>
            <person name="Li Y."/>
            <person name="Wang J."/>
        </authorList>
    </citation>
    <scope>NUCLEOTIDE SEQUENCE [LARGE SCALE GENOMIC DNA]</scope>
    <source>
        <strain evidence="1 2">DSM 14734</strain>
    </source>
</reference>
<keyword evidence="2" id="KW-1185">Reference proteome</keyword>
<accession>A0A6N7PL24</accession>
<organism evidence="1 2">
    <name type="scientific">Polyangium spumosum</name>
    <dbReference type="NCBI Taxonomy" id="889282"/>
    <lineage>
        <taxon>Bacteria</taxon>
        <taxon>Pseudomonadati</taxon>
        <taxon>Myxococcota</taxon>
        <taxon>Polyangia</taxon>
        <taxon>Polyangiales</taxon>
        <taxon>Polyangiaceae</taxon>
        <taxon>Polyangium</taxon>
    </lineage>
</organism>
<protein>
    <recommendedName>
        <fullName evidence="3">Roadblock/LC7 domain-containing protein</fullName>
    </recommendedName>
</protein>
<dbReference type="RefSeq" id="WP_153819676.1">
    <property type="nucleotide sequence ID" value="NZ_WJIE01000003.1"/>
</dbReference>
<comment type="caution">
    <text evidence="1">The sequence shown here is derived from an EMBL/GenBank/DDBJ whole genome shotgun (WGS) entry which is preliminary data.</text>
</comment>
<dbReference type="AlphaFoldDB" id="A0A6N7PL24"/>